<proteinExistence type="predicted"/>
<evidence type="ECO:0000313" key="2">
    <source>
        <dbReference type="Proteomes" id="UP000308730"/>
    </source>
</evidence>
<reference evidence="1 2" key="1">
    <citation type="submission" date="2019-02" db="EMBL/GenBank/DDBJ databases">
        <title>Genome sequencing of the rare red list fungi Antrodiella citrinella (Flaviporus citrinellus).</title>
        <authorList>
            <person name="Buettner E."/>
            <person name="Kellner H."/>
        </authorList>
    </citation>
    <scope>NUCLEOTIDE SEQUENCE [LARGE SCALE GENOMIC DNA]</scope>
    <source>
        <strain evidence="1 2">DSM 108506</strain>
    </source>
</reference>
<sequence>MYIVKTISMFVLEKISVAEFLIVQLSPSSFIRVGGAKGNRAYVLSESSDYGVE</sequence>
<organism evidence="1 2">
    <name type="scientific">Antrodiella citrinella</name>
    <dbReference type="NCBI Taxonomy" id="2447956"/>
    <lineage>
        <taxon>Eukaryota</taxon>
        <taxon>Fungi</taxon>
        <taxon>Dikarya</taxon>
        <taxon>Basidiomycota</taxon>
        <taxon>Agaricomycotina</taxon>
        <taxon>Agaricomycetes</taxon>
        <taxon>Polyporales</taxon>
        <taxon>Steccherinaceae</taxon>
        <taxon>Antrodiella</taxon>
    </lineage>
</organism>
<keyword evidence="2" id="KW-1185">Reference proteome</keyword>
<evidence type="ECO:0000313" key="1">
    <source>
        <dbReference type="EMBL" id="THH27892.1"/>
    </source>
</evidence>
<name>A0A4S4MPG4_9APHY</name>
<gene>
    <name evidence="1" type="ORF">EUX98_g6298</name>
</gene>
<dbReference type="Proteomes" id="UP000308730">
    <property type="component" value="Unassembled WGS sequence"/>
</dbReference>
<protein>
    <submittedName>
        <fullName evidence="1">Uncharacterized protein</fullName>
    </submittedName>
</protein>
<dbReference type="EMBL" id="SGPM01000217">
    <property type="protein sequence ID" value="THH27892.1"/>
    <property type="molecule type" value="Genomic_DNA"/>
</dbReference>
<accession>A0A4S4MPG4</accession>
<dbReference type="AlphaFoldDB" id="A0A4S4MPG4"/>
<comment type="caution">
    <text evidence="1">The sequence shown here is derived from an EMBL/GenBank/DDBJ whole genome shotgun (WGS) entry which is preliminary data.</text>
</comment>